<name>A0A7C8ZRK4_OPUST</name>
<feature type="transmembrane region" description="Helical" evidence="1">
    <location>
        <begin position="64"/>
        <end position="88"/>
    </location>
</feature>
<sequence length="113" mass="13490">MVNRIDHHSFSEWRQIVMMGSLYLLLVHSNVAYYMRMSPLIIWWAGAHHPSEERKNFLSPLEDLWSVTSMLLMLSIVHLFHLMVPILLQKSPKQRRLHKMNLPFKIQLNIMNL</sequence>
<dbReference type="EMBL" id="GISG01162432">
    <property type="protein sequence ID" value="MBA4649918.1"/>
    <property type="molecule type" value="Transcribed_RNA"/>
</dbReference>
<dbReference type="AlphaFoldDB" id="A0A7C8ZRK4"/>
<reference evidence="2" key="1">
    <citation type="journal article" date="2013" name="J. Plant Res.">
        <title>Effect of fungi and light on seed germination of three Opuntia species from semiarid lands of central Mexico.</title>
        <authorList>
            <person name="Delgado-Sanchez P."/>
            <person name="Jimenez-Bremont J.F."/>
            <person name="Guerrero-Gonzalez Mde L."/>
            <person name="Flores J."/>
        </authorList>
    </citation>
    <scope>NUCLEOTIDE SEQUENCE</scope>
    <source>
        <tissue evidence="2">Cladode</tissue>
    </source>
</reference>
<protein>
    <submittedName>
        <fullName evidence="2">Uncharacterized protein</fullName>
    </submittedName>
</protein>
<evidence type="ECO:0000313" key="2">
    <source>
        <dbReference type="EMBL" id="MBA4649918.1"/>
    </source>
</evidence>
<keyword evidence="1" id="KW-1133">Transmembrane helix</keyword>
<reference evidence="2" key="2">
    <citation type="submission" date="2020-07" db="EMBL/GenBank/DDBJ databases">
        <authorList>
            <person name="Vera ALvarez R."/>
            <person name="Arias-Moreno D.M."/>
            <person name="Jimenez-Jacinto V."/>
            <person name="Jimenez-Bremont J.F."/>
            <person name="Swaminathan K."/>
            <person name="Moose S.P."/>
            <person name="Guerrero-Gonzalez M.L."/>
            <person name="Marino-Ramirez L."/>
            <person name="Landsman D."/>
            <person name="Rodriguez-Kessler M."/>
            <person name="Delgado-Sanchez P."/>
        </authorList>
    </citation>
    <scope>NUCLEOTIDE SEQUENCE</scope>
    <source>
        <tissue evidence="2">Cladode</tissue>
    </source>
</reference>
<accession>A0A7C8ZRK4</accession>
<proteinExistence type="predicted"/>
<keyword evidence="1" id="KW-0472">Membrane</keyword>
<organism evidence="2">
    <name type="scientific">Opuntia streptacantha</name>
    <name type="common">Prickly pear cactus</name>
    <name type="synonym">Opuntia cardona</name>
    <dbReference type="NCBI Taxonomy" id="393608"/>
    <lineage>
        <taxon>Eukaryota</taxon>
        <taxon>Viridiplantae</taxon>
        <taxon>Streptophyta</taxon>
        <taxon>Embryophyta</taxon>
        <taxon>Tracheophyta</taxon>
        <taxon>Spermatophyta</taxon>
        <taxon>Magnoliopsida</taxon>
        <taxon>eudicotyledons</taxon>
        <taxon>Gunneridae</taxon>
        <taxon>Pentapetalae</taxon>
        <taxon>Caryophyllales</taxon>
        <taxon>Cactineae</taxon>
        <taxon>Cactaceae</taxon>
        <taxon>Opuntioideae</taxon>
        <taxon>Opuntia</taxon>
    </lineage>
</organism>
<keyword evidence="1" id="KW-0812">Transmembrane</keyword>
<feature type="transmembrane region" description="Helical" evidence="1">
    <location>
        <begin position="21"/>
        <end position="44"/>
    </location>
</feature>
<evidence type="ECO:0000256" key="1">
    <source>
        <dbReference type="SAM" id="Phobius"/>
    </source>
</evidence>